<name>A0A1R1I1H2_9RHOO</name>
<protein>
    <submittedName>
        <fullName evidence="2">Uncharacterized protein</fullName>
    </submittedName>
</protein>
<evidence type="ECO:0000256" key="1">
    <source>
        <dbReference type="SAM" id="MobiDB-lite"/>
    </source>
</evidence>
<reference evidence="2 3" key="1">
    <citation type="submission" date="2016-10" db="EMBL/GenBank/DDBJ databases">
        <title>Alkaliphiles isolated from bioreactors.</title>
        <authorList>
            <person name="Salah Z."/>
            <person name="Rout S.P."/>
            <person name="Humphreys P.N."/>
        </authorList>
    </citation>
    <scope>NUCLEOTIDE SEQUENCE [LARGE SCALE GENOMIC DNA]</scope>
    <source>
        <strain evidence="2 3">ZS02</strain>
    </source>
</reference>
<comment type="caution">
    <text evidence="2">The sequence shown here is derived from an EMBL/GenBank/DDBJ whole genome shotgun (WGS) entry which is preliminary data.</text>
</comment>
<dbReference type="AlphaFoldDB" id="A0A1R1I1H2"/>
<accession>A0A1R1I1H2</accession>
<evidence type="ECO:0000313" key="3">
    <source>
        <dbReference type="Proteomes" id="UP000187526"/>
    </source>
</evidence>
<proteinExistence type="predicted"/>
<keyword evidence="3" id="KW-1185">Reference proteome</keyword>
<evidence type="ECO:0000313" key="2">
    <source>
        <dbReference type="EMBL" id="OMG52434.1"/>
    </source>
</evidence>
<organism evidence="2 3">
    <name type="scientific">Azonexus hydrophilus</name>
    <dbReference type="NCBI Taxonomy" id="418702"/>
    <lineage>
        <taxon>Bacteria</taxon>
        <taxon>Pseudomonadati</taxon>
        <taxon>Pseudomonadota</taxon>
        <taxon>Betaproteobacteria</taxon>
        <taxon>Rhodocyclales</taxon>
        <taxon>Azonexaceae</taxon>
        <taxon>Azonexus</taxon>
    </lineage>
</organism>
<dbReference type="STRING" id="418702.BJN45_14125"/>
<dbReference type="Proteomes" id="UP000187526">
    <property type="component" value="Unassembled WGS sequence"/>
</dbReference>
<sequence length="161" mass="17423">MHPIHDVDVLLLLATAMAAKRRPAEAIEIMAAIDLVQGNIPSEDKLSEAFVRLGNAGLLVADGERVGLTPVAEGLIRILPRKAEYEQRLFELRGLLGAHQPKEEAPAVVIAAPTLRAAMLAHRASAAGTGKNLLMPKPKPELPQARPGQRQRKPLPKSRKH</sequence>
<dbReference type="EMBL" id="MTHD01000005">
    <property type="protein sequence ID" value="OMG52434.1"/>
    <property type="molecule type" value="Genomic_DNA"/>
</dbReference>
<dbReference type="OrthoDB" id="9180225at2"/>
<dbReference type="RefSeq" id="WP_076096334.1">
    <property type="nucleotide sequence ID" value="NZ_MTHD01000005.1"/>
</dbReference>
<feature type="region of interest" description="Disordered" evidence="1">
    <location>
        <begin position="128"/>
        <end position="161"/>
    </location>
</feature>
<gene>
    <name evidence="2" type="ORF">BJN45_14125</name>
</gene>
<feature type="compositionally biased region" description="Basic residues" evidence="1">
    <location>
        <begin position="149"/>
        <end position="161"/>
    </location>
</feature>